<comment type="caution">
    <text evidence="2">The sequence shown here is derived from an EMBL/GenBank/DDBJ whole genome shotgun (WGS) entry which is preliminary data.</text>
</comment>
<name>X1HEM6_9ZZZZ</name>
<sequence>FGKILHKMVVPNTVTKSLHTEKIFASDMKSFKIEAFPNYMSLENQVKMIRSFDMPVVLIDDYLHKGYRIKTLEPLFKKYDIKIKKIIVGALSGSGKEIATILDRDVDCAHFIPNLRLWFNESELFPFIGGDALSRKIRSQGNLVRSINLILPYTFPSFIKNISGKTIYNFSEVCIENALTILDALEDEYQSIQQRKLTLRHLGEVIIYPRYPDQGEDMDYSLNLSPSHYLRNELELLRRTKGMAERGM</sequence>
<proteinExistence type="predicted"/>
<evidence type="ECO:0000256" key="1">
    <source>
        <dbReference type="SAM" id="Coils"/>
    </source>
</evidence>
<dbReference type="AlphaFoldDB" id="X1HEM6"/>
<accession>X1HEM6</accession>
<organism evidence="2">
    <name type="scientific">marine sediment metagenome</name>
    <dbReference type="NCBI Taxonomy" id="412755"/>
    <lineage>
        <taxon>unclassified sequences</taxon>
        <taxon>metagenomes</taxon>
        <taxon>ecological metagenomes</taxon>
    </lineage>
</organism>
<evidence type="ECO:0000313" key="2">
    <source>
        <dbReference type="EMBL" id="GAH52294.1"/>
    </source>
</evidence>
<dbReference type="EMBL" id="BARU01019404">
    <property type="protein sequence ID" value="GAH52294.1"/>
    <property type="molecule type" value="Genomic_DNA"/>
</dbReference>
<gene>
    <name evidence="2" type="ORF">S03H2_31951</name>
</gene>
<reference evidence="2" key="1">
    <citation type="journal article" date="2014" name="Front. Microbiol.">
        <title>High frequency of phylogenetically diverse reductive dehalogenase-homologous genes in deep subseafloor sedimentary metagenomes.</title>
        <authorList>
            <person name="Kawai M."/>
            <person name="Futagami T."/>
            <person name="Toyoda A."/>
            <person name="Takaki Y."/>
            <person name="Nishi S."/>
            <person name="Hori S."/>
            <person name="Arai W."/>
            <person name="Tsubouchi T."/>
            <person name="Morono Y."/>
            <person name="Uchiyama I."/>
            <person name="Ito T."/>
            <person name="Fujiyama A."/>
            <person name="Inagaki F."/>
            <person name="Takami H."/>
        </authorList>
    </citation>
    <scope>NUCLEOTIDE SEQUENCE</scope>
    <source>
        <strain evidence="2">Expedition CK06-06</strain>
    </source>
</reference>
<feature type="coiled-coil region" evidence="1">
    <location>
        <begin position="175"/>
        <end position="202"/>
    </location>
</feature>
<protein>
    <submittedName>
        <fullName evidence="2">Uncharacterized protein</fullName>
    </submittedName>
</protein>
<keyword evidence="1" id="KW-0175">Coiled coil</keyword>
<feature type="non-terminal residue" evidence="2">
    <location>
        <position position="1"/>
    </location>
</feature>